<evidence type="ECO:0008006" key="2">
    <source>
        <dbReference type="Google" id="ProtNLM"/>
    </source>
</evidence>
<dbReference type="InterPro" id="IPR003772">
    <property type="entry name" value="YceD"/>
</dbReference>
<dbReference type="Pfam" id="PF02620">
    <property type="entry name" value="YceD"/>
    <property type="match status" value="1"/>
</dbReference>
<reference evidence="1" key="2">
    <citation type="submission" date="2014-07" db="EMBL/GenBank/DDBJ databases">
        <title>Initial genome analysis of the psychrotolerant acidophile Acidithiobacillus ferrivorans CF27: insights into iron and sulfur oxidation pathways and into biofilm formation.</title>
        <authorList>
            <person name="Talla E."/>
            <person name="Hedrich S."/>
            <person name="Mangenot S."/>
            <person name="Ji B."/>
            <person name="Johnson D.B."/>
            <person name="Barbe V."/>
            <person name="Bonnefoy V."/>
        </authorList>
    </citation>
    <scope>NUCLEOTIDE SEQUENCE [LARGE SCALE GENOMIC DNA]</scope>
    <source>
        <strain evidence="1">CF27</strain>
    </source>
</reference>
<dbReference type="AlphaFoldDB" id="A0A060UTJ3"/>
<reference evidence="1" key="1">
    <citation type="submission" date="2014-03" db="EMBL/GenBank/DDBJ databases">
        <authorList>
            <person name="Genoscope - CEA"/>
        </authorList>
    </citation>
    <scope>NUCLEOTIDE SEQUENCE [LARGE SCALE GENOMIC DNA]</scope>
    <source>
        <strain evidence="1">CF27</strain>
    </source>
</reference>
<proteinExistence type="predicted"/>
<evidence type="ECO:0000313" key="1">
    <source>
        <dbReference type="EMBL" id="CDQ10098.1"/>
    </source>
</evidence>
<organism evidence="1">
    <name type="scientific">Acidithiobacillus ferrivorans</name>
    <dbReference type="NCBI Taxonomy" id="160808"/>
    <lineage>
        <taxon>Bacteria</taxon>
        <taxon>Pseudomonadati</taxon>
        <taxon>Pseudomonadota</taxon>
        <taxon>Acidithiobacillia</taxon>
        <taxon>Acidithiobacillales</taxon>
        <taxon>Acidithiobacillaceae</taxon>
        <taxon>Acidithiobacillus</taxon>
    </lineage>
</organism>
<protein>
    <recommendedName>
        <fullName evidence="2">Large ribosomal RNA subunit accumulation protein YceD</fullName>
    </recommendedName>
</protein>
<comment type="caution">
    <text evidence="1">The sequence shown here is derived from an EMBL/GenBank/DDBJ whole genome shotgun (WGS) entry which is preliminary data.</text>
</comment>
<dbReference type="EMBL" id="CCCS020000034">
    <property type="protein sequence ID" value="CDQ10098.1"/>
    <property type="molecule type" value="Genomic_DNA"/>
</dbReference>
<sequence>MQRRDRYYAALMFSAKSSSLSIARVSVHGDMLEGIIDPCGWLRLGEALVSVQAVSVSLDLIRRGQVIAADGQIRVLGEVRCERCTGVMPLALSVTVHSGLAEQESAVLAMDSTLEVVIAENGVVAQQVWLEDEVLLALPMIPRCAEWKSGICPVSGLAPLTVVK</sequence>
<accession>A0A060UTJ3</accession>
<name>A0A060UTJ3_9PROT</name>
<gene>
    <name evidence="1" type="ORF">AFERRI_40050</name>
</gene>